<keyword evidence="2" id="KW-1185">Reference proteome</keyword>
<accession>A0AA38C0G8</accession>
<dbReference type="PANTHER" id="PTHR34049">
    <property type="entry name" value="F-BOX PROTEIN SKIP27"/>
    <property type="match status" value="1"/>
</dbReference>
<evidence type="ECO:0000313" key="1">
    <source>
        <dbReference type="EMBL" id="KAH9290188.1"/>
    </source>
</evidence>
<dbReference type="EMBL" id="JAHRHJ020003813">
    <property type="protein sequence ID" value="KAH9290188.1"/>
    <property type="molecule type" value="Genomic_DNA"/>
</dbReference>
<dbReference type="InterPro" id="IPR036047">
    <property type="entry name" value="F-box-like_dom_sf"/>
</dbReference>
<dbReference type="Proteomes" id="UP000824469">
    <property type="component" value="Unassembled WGS sequence"/>
</dbReference>
<name>A0AA38C0G8_TAXCH</name>
<sequence>MCCKEEGRRAFSQAKMRTYWKACKSRKKSSLRQRRKGGRGVLRKGSGVNKAINGIWTIGKKSIAVNPNCHEDSAEFCSLFHSVRGRMNEELRFTTHVESCFPVVEKEENFGKETDIDSLPLDVLVHIVCNVQHDELKPLFHVSSKFRDAVLIARKIHFDYTTPVRVPASRKKENSLIANESSENYS</sequence>
<organism evidence="1 2">
    <name type="scientific">Taxus chinensis</name>
    <name type="common">Chinese yew</name>
    <name type="synonym">Taxus wallichiana var. chinensis</name>
    <dbReference type="NCBI Taxonomy" id="29808"/>
    <lineage>
        <taxon>Eukaryota</taxon>
        <taxon>Viridiplantae</taxon>
        <taxon>Streptophyta</taxon>
        <taxon>Embryophyta</taxon>
        <taxon>Tracheophyta</taxon>
        <taxon>Spermatophyta</taxon>
        <taxon>Pinopsida</taxon>
        <taxon>Pinidae</taxon>
        <taxon>Conifers II</taxon>
        <taxon>Cupressales</taxon>
        <taxon>Taxaceae</taxon>
        <taxon>Taxus</taxon>
    </lineage>
</organism>
<dbReference type="PANTHER" id="PTHR34049:SF1">
    <property type="entry name" value="F-BOX PROTEIN SKIP27"/>
    <property type="match status" value="1"/>
</dbReference>
<dbReference type="AlphaFoldDB" id="A0AA38C0G8"/>
<comment type="caution">
    <text evidence="1">The sequence shown here is derived from an EMBL/GenBank/DDBJ whole genome shotgun (WGS) entry which is preliminary data.</text>
</comment>
<feature type="non-terminal residue" evidence="1">
    <location>
        <position position="1"/>
    </location>
</feature>
<evidence type="ECO:0000313" key="2">
    <source>
        <dbReference type="Proteomes" id="UP000824469"/>
    </source>
</evidence>
<reference evidence="1 2" key="1">
    <citation type="journal article" date="2021" name="Nat. Plants">
        <title>The Taxus genome provides insights into paclitaxel biosynthesis.</title>
        <authorList>
            <person name="Xiong X."/>
            <person name="Gou J."/>
            <person name="Liao Q."/>
            <person name="Li Y."/>
            <person name="Zhou Q."/>
            <person name="Bi G."/>
            <person name="Li C."/>
            <person name="Du R."/>
            <person name="Wang X."/>
            <person name="Sun T."/>
            <person name="Guo L."/>
            <person name="Liang H."/>
            <person name="Lu P."/>
            <person name="Wu Y."/>
            <person name="Zhang Z."/>
            <person name="Ro D.K."/>
            <person name="Shang Y."/>
            <person name="Huang S."/>
            <person name="Yan J."/>
        </authorList>
    </citation>
    <scope>NUCLEOTIDE SEQUENCE [LARGE SCALE GENOMIC DNA]</scope>
    <source>
        <strain evidence="1">Ta-2019</strain>
    </source>
</reference>
<dbReference type="InterPro" id="IPR045286">
    <property type="entry name" value="FBS1-like"/>
</dbReference>
<evidence type="ECO:0008006" key="3">
    <source>
        <dbReference type="Google" id="ProtNLM"/>
    </source>
</evidence>
<gene>
    <name evidence="1" type="ORF">KI387_034305</name>
</gene>
<proteinExistence type="predicted"/>
<dbReference type="SUPFAM" id="SSF81383">
    <property type="entry name" value="F-box domain"/>
    <property type="match status" value="1"/>
</dbReference>
<protein>
    <recommendedName>
        <fullName evidence="3">F-box domain-containing protein</fullName>
    </recommendedName>
</protein>